<evidence type="ECO:0000256" key="1">
    <source>
        <dbReference type="SAM" id="MobiDB-lite"/>
    </source>
</evidence>
<name>A0ABN9T0C8_9DINO</name>
<sequence length="233" mass="23869">MVEPTPEEADTFNDCDALANWTALPHRPEGGNASSSPRCTFVLLVGAILAALSAALSTLMDGLGHRRPFAEPRPSHQGGGSRPGRSHSLGLAGTSSGREAARGRGEAAADATAPNGSEPAAGKTAAAGRSDAARRPQEDQMSTVAILEVTEMSSEDVEATTGGHPSPRVELTLEQASVPDVLLEGSGPPYVDSSVRAGFGHRISKRVKLAGMMLTADGGLMPREQLLGAGAVL</sequence>
<keyword evidence="4" id="KW-1185">Reference proteome</keyword>
<feature type="transmembrane region" description="Helical" evidence="2">
    <location>
        <begin position="41"/>
        <end position="59"/>
    </location>
</feature>
<comment type="caution">
    <text evidence="3">The sequence shown here is derived from an EMBL/GenBank/DDBJ whole genome shotgun (WGS) entry which is preliminary data.</text>
</comment>
<feature type="region of interest" description="Disordered" evidence="1">
    <location>
        <begin position="66"/>
        <end position="142"/>
    </location>
</feature>
<evidence type="ECO:0000313" key="3">
    <source>
        <dbReference type="EMBL" id="CAK0838341.1"/>
    </source>
</evidence>
<protein>
    <submittedName>
        <fullName evidence="3">Uncharacterized protein</fullName>
    </submittedName>
</protein>
<evidence type="ECO:0000256" key="2">
    <source>
        <dbReference type="SAM" id="Phobius"/>
    </source>
</evidence>
<gene>
    <name evidence="3" type="ORF">PCOR1329_LOCUS34311</name>
</gene>
<dbReference type="Proteomes" id="UP001189429">
    <property type="component" value="Unassembled WGS sequence"/>
</dbReference>
<proteinExistence type="predicted"/>
<keyword evidence="2" id="KW-1133">Transmembrane helix</keyword>
<evidence type="ECO:0000313" key="4">
    <source>
        <dbReference type="Proteomes" id="UP001189429"/>
    </source>
</evidence>
<reference evidence="3" key="1">
    <citation type="submission" date="2023-10" db="EMBL/GenBank/DDBJ databases">
        <authorList>
            <person name="Chen Y."/>
            <person name="Shah S."/>
            <person name="Dougan E. K."/>
            <person name="Thang M."/>
            <person name="Chan C."/>
        </authorList>
    </citation>
    <scope>NUCLEOTIDE SEQUENCE [LARGE SCALE GENOMIC DNA]</scope>
</reference>
<keyword evidence="2" id="KW-0472">Membrane</keyword>
<organism evidence="3 4">
    <name type="scientific">Prorocentrum cordatum</name>
    <dbReference type="NCBI Taxonomy" id="2364126"/>
    <lineage>
        <taxon>Eukaryota</taxon>
        <taxon>Sar</taxon>
        <taxon>Alveolata</taxon>
        <taxon>Dinophyceae</taxon>
        <taxon>Prorocentrales</taxon>
        <taxon>Prorocentraceae</taxon>
        <taxon>Prorocentrum</taxon>
    </lineage>
</organism>
<accession>A0ABN9T0C8</accession>
<dbReference type="EMBL" id="CAUYUJ010014216">
    <property type="protein sequence ID" value="CAK0838341.1"/>
    <property type="molecule type" value="Genomic_DNA"/>
</dbReference>
<keyword evidence="2" id="KW-0812">Transmembrane</keyword>